<proteinExistence type="predicted"/>
<keyword evidence="1" id="KW-0472">Membrane</keyword>
<dbReference type="Proteomes" id="UP000885750">
    <property type="component" value="Unassembled WGS sequence"/>
</dbReference>
<name>A0A7V2T180_LEUMU</name>
<keyword evidence="1" id="KW-0812">Transmembrane</keyword>
<dbReference type="AlphaFoldDB" id="A0A7V2T180"/>
<accession>A0A7V2T180</accession>
<evidence type="ECO:0000256" key="1">
    <source>
        <dbReference type="SAM" id="Phobius"/>
    </source>
</evidence>
<protein>
    <submittedName>
        <fullName evidence="2">Uncharacterized protein</fullName>
    </submittedName>
</protein>
<evidence type="ECO:0000313" key="2">
    <source>
        <dbReference type="EMBL" id="HFC91483.1"/>
    </source>
</evidence>
<dbReference type="EMBL" id="DRMS01000056">
    <property type="protein sequence ID" value="HFC91483.1"/>
    <property type="molecule type" value="Genomic_DNA"/>
</dbReference>
<organism evidence="2">
    <name type="scientific">Leucothrix mucor</name>
    <dbReference type="NCBI Taxonomy" id="45248"/>
    <lineage>
        <taxon>Bacteria</taxon>
        <taxon>Pseudomonadati</taxon>
        <taxon>Pseudomonadota</taxon>
        <taxon>Gammaproteobacteria</taxon>
        <taxon>Thiotrichales</taxon>
        <taxon>Thiotrichaceae</taxon>
        <taxon>Leucothrix</taxon>
    </lineage>
</organism>
<comment type="caution">
    <text evidence="2">The sequence shown here is derived from an EMBL/GenBank/DDBJ whole genome shotgun (WGS) entry which is preliminary data.</text>
</comment>
<sequence>MAKKNKVTRISLMGGIIGALTTNPRKALEDEINKGNQEGWNAIHIEPHKTTNLFIAGLQIVVLILTLGLFTWGGGYLVLFEREE</sequence>
<feature type="transmembrane region" description="Helical" evidence="1">
    <location>
        <begin position="53"/>
        <end position="79"/>
    </location>
</feature>
<keyword evidence="1" id="KW-1133">Transmembrane helix</keyword>
<gene>
    <name evidence="2" type="ORF">ENJ51_01575</name>
</gene>
<reference evidence="2" key="1">
    <citation type="journal article" date="2020" name="mSystems">
        <title>Genome- and Community-Level Interaction Insights into Carbon Utilization and Element Cycling Functions of Hydrothermarchaeota in Hydrothermal Sediment.</title>
        <authorList>
            <person name="Zhou Z."/>
            <person name="Liu Y."/>
            <person name="Xu W."/>
            <person name="Pan J."/>
            <person name="Luo Z.H."/>
            <person name="Li M."/>
        </authorList>
    </citation>
    <scope>NUCLEOTIDE SEQUENCE [LARGE SCALE GENOMIC DNA]</scope>
    <source>
        <strain evidence="2">HyVt-493</strain>
    </source>
</reference>